<name>A0ABP9V8V7_9DEIO</name>
<keyword evidence="1" id="KW-0732">Signal</keyword>
<sequence>MKRLFWLAGLALAAHAGAQELQACGGEKGFPAWVQGGVYSGTIGKLPIYLQLSRQNTDQTAYFYQSKGVNLQLTPFHDGEVLILQESGWNVSEGREVSTGCLSLSASGKNLTGRWTTPDVKGAQPVTLTPLNVAALPLNLPASPHLQKLRQTDPLSFIKLNRPLLKVAGGLKEPYSGIVYPRIAGANAALNAFLQDRQMGYVLEALDCRSQVGQPDEYTYTVEGKVTWQSNKLLSFSDNVGYYCGGAHPDGYTSDQIFDRQTLKEIRPSAIWPKLTPTRLKALYIGASTTPKDVDPTCRDALADMDSGGMGAALTSKGLEIMDSGLPHVAAACGGGVVIPYAALRAEANKKSVYYREIYR</sequence>
<evidence type="ECO:0000256" key="1">
    <source>
        <dbReference type="SAM" id="SignalP"/>
    </source>
</evidence>
<proteinExistence type="predicted"/>
<organism evidence="2 3">
    <name type="scientific">Deinococcus xinjiangensis</name>
    <dbReference type="NCBI Taxonomy" id="457454"/>
    <lineage>
        <taxon>Bacteria</taxon>
        <taxon>Thermotogati</taxon>
        <taxon>Deinococcota</taxon>
        <taxon>Deinococci</taxon>
        <taxon>Deinococcales</taxon>
        <taxon>Deinococcaceae</taxon>
        <taxon>Deinococcus</taxon>
    </lineage>
</organism>
<feature type="signal peptide" evidence="1">
    <location>
        <begin position="1"/>
        <end position="18"/>
    </location>
</feature>
<protein>
    <submittedName>
        <fullName evidence="2">Uncharacterized protein</fullName>
    </submittedName>
</protein>
<keyword evidence="3" id="KW-1185">Reference proteome</keyword>
<dbReference type="RefSeq" id="WP_353541683.1">
    <property type="nucleotide sequence ID" value="NZ_BAABRN010000012.1"/>
</dbReference>
<evidence type="ECO:0000313" key="3">
    <source>
        <dbReference type="Proteomes" id="UP001458946"/>
    </source>
</evidence>
<dbReference type="Gene3D" id="3.30.565.40">
    <property type="entry name" value="Fervidobacterium nodosum Rt17-B1 like"/>
    <property type="match status" value="1"/>
</dbReference>
<gene>
    <name evidence="2" type="ORF">Dxin01_01456</name>
</gene>
<dbReference type="Proteomes" id="UP001458946">
    <property type="component" value="Unassembled WGS sequence"/>
</dbReference>
<comment type="caution">
    <text evidence="2">The sequence shown here is derived from an EMBL/GenBank/DDBJ whole genome shotgun (WGS) entry which is preliminary data.</text>
</comment>
<evidence type="ECO:0000313" key="2">
    <source>
        <dbReference type="EMBL" id="GAA5501717.1"/>
    </source>
</evidence>
<feature type="chain" id="PRO_5045865691" evidence="1">
    <location>
        <begin position="19"/>
        <end position="360"/>
    </location>
</feature>
<accession>A0ABP9V8V7</accession>
<reference evidence="2 3" key="1">
    <citation type="submission" date="2024-02" db="EMBL/GenBank/DDBJ databases">
        <title>Deinococcus xinjiangensis NBRC 107630.</title>
        <authorList>
            <person name="Ichikawa N."/>
            <person name="Katano-Makiyama Y."/>
            <person name="Hidaka K."/>
        </authorList>
    </citation>
    <scope>NUCLEOTIDE SEQUENCE [LARGE SCALE GENOMIC DNA]</scope>
    <source>
        <strain evidence="2 3">NBRC 107630</strain>
    </source>
</reference>
<dbReference type="EMBL" id="BAABRN010000012">
    <property type="protein sequence ID" value="GAA5501717.1"/>
    <property type="molecule type" value="Genomic_DNA"/>
</dbReference>